<feature type="transmembrane region" description="Helical" evidence="6">
    <location>
        <begin position="182"/>
        <end position="200"/>
    </location>
</feature>
<reference evidence="8" key="1">
    <citation type="journal article" date="2019" name="Int. J. Syst. Evol. Microbiol.">
        <title>The Global Catalogue of Microorganisms (GCM) 10K type strain sequencing project: providing services to taxonomists for standard genome sequencing and annotation.</title>
        <authorList>
            <consortium name="The Broad Institute Genomics Platform"/>
            <consortium name="The Broad Institute Genome Sequencing Center for Infectious Disease"/>
            <person name="Wu L."/>
            <person name="Ma J."/>
        </authorList>
    </citation>
    <scope>NUCLEOTIDE SEQUENCE [LARGE SCALE GENOMIC DNA]</scope>
    <source>
        <strain evidence="8">DFY28</strain>
    </source>
</reference>
<evidence type="ECO:0000313" key="7">
    <source>
        <dbReference type="EMBL" id="MFD1783141.1"/>
    </source>
</evidence>
<organism evidence="7 8">
    <name type="scientific">Phenylobacterium terrae</name>
    <dbReference type="NCBI Taxonomy" id="2665495"/>
    <lineage>
        <taxon>Bacteria</taxon>
        <taxon>Pseudomonadati</taxon>
        <taxon>Pseudomonadota</taxon>
        <taxon>Alphaproteobacteria</taxon>
        <taxon>Caulobacterales</taxon>
        <taxon>Caulobacteraceae</taxon>
        <taxon>Phenylobacterium</taxon>
    </lineage>
</organism>
<accession>A0ABW4MZK3</accession>
<dbReference type="Pfam" id="PF01810">
    <property type="entry name" value="LysE"/>
    <property type="match status" value="1"/>
</dbReference>
<evidence type="ECO:0000256" key="1">
    <source>
        <dbReference type="ARBA" id="ARBA00004651"/>
    </source>
</evidence>
<dbReference type="PANTHER" id="PTHR30086">
    <property type="entry name" value="ARGININE EXPORTER PROTEIN ARGO"/>
    <property type="match status" value="1"/>
</dbReference>
<keyword evidence="5 6" id="KW-0472">Membrane</keyword>
<gene>
    <name evidence="7" type="ORF">ACFSC0_07030</name>
</gene>
<proteinExistence type="predicted"/>
<keyword evidence="2" id="KW-1003">Cell membrane</keyword>
<feature type="transmembrane region" description="Helical" evidence="6">
    <location>
        <begin position="145"/>
        <end position="170"/>
    </location>
</feature>
<dbReference type="Proteomes" id="UP001597237">
    <property type="component" value="Unassembled WGS sequence"/>
</dbReference>
<evidence type="ECO:0000256" key="3">
    <source>
        <dbReference type="ARBA" id="ARBA00022692"/>
    </source>
</evidence>
<evidence type="ECO:0000256" key="6">
    <source>
        <dbReference type="SAM" id="Phobius"/>
    </source>
</evidence>
<dbReference type="RefSeq" id="WP_377284286.1">
    <property type="nucleotide sequence ID" value="NZ_JBHRSI010000015.1"/>
</dbReference>
<keyword evidence="8" id="KW-1185">Reference proteome</keyword>
<comment type="caution">
    <text evidence="7">The sequence shown here is derived from an EMBL/GenBank/DDBJ whole genome shotgun (WGS) entry which is preliminary data.</text>
</comment>
<sequence>MPQIPPEMLAALALFAFVSSITPGPNNTMLLASGANFGFRRTLPHLMGVNLGFFALVLGAGLALGGLFAAYPALHGVLKAVGAAYLLYLAWKIAMSGEMKGGEGAGRPQTFWQAAAFQWVNPKAWAMALGGVTAYAPPENYAANVVVVAAVFTLVNLPCVASWTGFGLALRGVLGTPARLRIFNWTMAGLLVLSLAPVALEAL</sequence>
<dbReference type="InterPro" id="IPR001123">
    <property type="entry name" value="LeuE-type"/>
</dbReference>
<dbReference type="EMBL" id="JBHUEY010000001">
    <property type="protein sequence ID" value="MFD1783141.1"/>
    <property type="molecule type" value="Genomic_DNA"/>
</dbReference>
<comment type="subcellular location">
    <subcellularLocation>
        <location evidence="1">Cell membrane</location>
        <topology evidence="1">Multi-pass membrane protein</topology>
    </subcellularLocation>
</comment>
<feature type="transmembrane region" description="Helical" evidence="6">
    <location>
        <begin position="47"/>
        <end position="70"/>
    </location>
</feature>
<evidence type="ECO:0000256" key="2">
    <source>
        <dbReference type="ARBA" id="ARBA00022475"/>
    </source>
</evidence>
<keyword evidence="3 6" id="KW-0812">Transmembrane</keyword>
<name>A0ABW4MZK3_9CAUL</name>
<dbReference type="PANTHER" id="PTHR30086:SF20">
    <property type="entry name" value="ARGININE EXPORTER PROTEIN ARGO-RELATED"/>
    <property type="match status" value="1"/>
</dbReference>
<evidence type="ECO:0000256" key="4">
    <source>
        <dbReference type="ARBA" id="ARBA00022989"/>
    </source>
</evidence>
<protein>
    <submittedName>
        <fullName evidence="7">LysE family translocator</fullName>
    </submittedName>
</protein>
<keyword evidence="4 6" id="KW-1133">Transmembrane helix</keyword>
<evidence type="ECO:0000313" key="8">
    <source>
        <dbReference type="Proteomes" id="UP001597237"/>
    </source>
</evidence>
<evidence type="ECO:0000256" key="5">
    <source>
        <dbReference type="ARBA" id="ARBA00023136"/>
    </source>
</evidence>
<feature type="transmembrane region" description="Helical" evidence="6">
    <location>
        <begin position="77"/>
        <end position="94"/>
    </location>
</feature>